<dbReference type="Proteomes" id="UP000198211">
    <property type="component" value="Unassembled WGS sequence"/>
</dbReference>
<organism evidence="1 2">
    <name type="scientific">Phytophthora megakarya</name>
    <dbReference type="NCBI Taxonomy" id="4795"/>
    <lineage>
        <taxon>Eukaryota</taxon>
        <taxon>Sar</taxon>
        <taxon>Stramenopiles</taxon>
        <taxon>Oomycota</taxon>
        <taxon>Peronosporomycetes</taxon>
        <taxon>Peronosporales</taxon>
        <taxon>Peronosporaceae</taxon>
        <taxon>Phytophthora</taxon>
    </lineage>
</organism>
<dbReference type="OrthoDB" id="144275at2759"/>
<reference evidence="2" key="1">
    <citation type="submission" date="2017-03" db="EMBL/GenBank/DDBJ databases">
        <title>Phytopthora megakarya and P. palmivora, two closely related causual agents of cacao black pod achieved similar genome size and gene model numbers by different mechanisms.</title>
        <authorList>
            <person name="Ali S."/>
            <person name="Shao J."/>
            <person name="Larry D.J."/>
            <person name="Kronmiller B."/>
            <person name="Shen D."/>
            <person name="Strem M.D."/>
            <person name="Melnick R.L."/>
            <person name="Guiltinan M.J."/>
            <person name="Tyler B.M."/>
            <person name="Meinhardt L.W."/>
            <person name="Bailey B.A."/>
        </authorList>
    </citation>
    <scope>NUCLEOTIDE SEQUENCE [LARGE SCALE GENOMIC DNA]</scope>
    <source>
        <strain evidence="2">zdho120</strain>
    </source>
</reference>
<accession>A0A225WN27</accession>
<dbReference type="AlphaFoldDB" id="A0A225WN27"/>
<evidence type="ECO:0000313" key="2">
    <source>
        <dbReference type="Proteomes" id="UP000198211"/>
    </source>
</evidence>
<protein>
    <submittedName>
        <fullName evidence="1">Uncharacterized protein</fullName>
    </submittedName>
</protein>
<name>A0A225WN27_9STRA</name>
<keyword evidence="2" id="KW-1185">Reference proteome</keyword>
<gene>
    <name evidence="1" type="ORF">PHMEG_0006781</name>
</gene>
<sequence>MFYEPRSKIHRALRVASPFVCWAPPRLKECEVKFRVGFALVCASLAGLTMRLRYACIFMLSSLGSRFFMRGSLEVSGVVLCCLRHRLLVLLLKRYLSG</sequence>
<proteinExistence type="predicted"/>
<evidence type="ECO:0000313" key="1">
    <source>
        <dbReference type="EMBL" id="OWZ19035.1"/>
    </source>
</evidence>
<dbReference type="EMBL" id="NBNE01000498">
    <property type="protein sequence ID" value="OWZ19035.1"/>
    <property type="molecule type" value="Genomic_DNA"/>
</dbReference>
<comment type="caution">
    <text evidence="1">The sequence shown here is derived from an EMBL/GenBank/DDBJ whole genome shotgun (WGS) entry which is preliminary data.</text>
</comment>